<keyword evidence="3" id="KW-1185">Reference proteome</keyword>
<name>A0ABR1Q6V2_9PEZI</name>
<gene>
    <name evidence="2" type="ORF">PG986_008702</name>
</gene>
<organism evidence="2 3">
    <name type="scientific">Apiospora aurea</name>
    <dbReference type="NCBI Taxonomy" id="335848"/>
    <lineage>
        <taxon>Eukaryota</taxon>
        <taxon>Fungi</taxon>
        <taxon>Dikarya</taxon>
        <taxon>Ascomycota</taxon>
        <taxon>Pezizomycotina</taxon>
        <taxon>Sordariomycetes</taxon>
        <taxon>Xylariomycetidae</taxon>
        <taxon>Amphisphaeriales</taxon>
        <taxon>Apiosporaceae</taxon>
        <taxon>Apiospora</taxon>
    </lineage>
</organism>
<proteinExistence type="predicted"/>
<comment type="caution">
    <text evidence="2">The sequence shown here is derived from an EMBL/GenBank/DDBJ whole genome shotgun (WGS) entry which is preliminary data.</text>
</comment>
<sequence length="314" mass="36666">MSTFTCFNKLPPELRHMVWNEALREEVESRYVLVHRISMKVLPHKKTNKSAILAANQESRGRALKFYDIQLEVWTFAPIEVDHKRELDLFCRNPLNGLSLYLGRGMNARSMSKGVYGAEKLKAFNDRFWACSLRGRIHERIYNQLKKAPQHTQGSRLAGRIYLNSELDKFTLSDRITHLNWRVDLCTHSFLREHERRVRGTTRDRNEYESPHMTVRIPKNALERIRRVVKTYWVTNPGMELPICKRAGRNHRHWKLGSFKGATQLYSTNMTRIPAEGLSFAESQKLIEWKRTGPNDARPFVCACEEAKVAQQGE</sequence>
<reference evidence="2 3" key="1">
    <citation type="submission" date="2023-01" db="EMBL/GenBank/DDBJ databases">
        <title>Analysis of 21 Apiospora genomes using comparative genomics revels a genus with tremendous synthesis potential of carbohydrate active enzymes and secondary metabolites.</title>
        <authorList>
            <person name="Sorensen T."/>
        </authorList>
    </citation>
    <scope>NUCLEOTIDE SEQUENCE [LARGE SCALE GENOMIC DNA]</scope>
    <source>
        <strain evidence="2 3">CBS 24483</strain>
    </source>
</reference>
<evidence type="ECO:0000313" key="3">
    <source>
        <dbReference type="Proteomes" id="UP001391051"/>
    </source>
</evidence>
<evidence type="ECO:0000259" key="1">
    <source>
        <dbReference type="Pfam" id="PF20150"/>
    </source>
</evidence>
<dbReference type="Pfam" id="PF20150">
    <property type="entry name" value="2EXR"/>
    <property type="match status" value="1"/>
</dbReference>
<evidence type="ECO:0000313" key="2">
    <source>
        <dbReference type="EMBL" id="KAK7947816.1"/>
    </source>
</evidence>
<dbReference type="Proteomes" id="UP001391051">
    <property type="component" value="Unassembled WGS sequence"/>
</dbReference>
<dbReference type="RefSeq" id="XP_066697322.1">
    <property type="nucleotide sequence ID" value="XM_066844924.1"/>
</dbReference>
<accession>A0ABR1Q6V2</accession>
<protein>
    <recommendedName>
        <fullName evidence="1">2EXR domain-containing protein</fullName>
    </recommendedName>
</protein>
<dbReference type="EMBL" id="JAQQWE010000006">
    <property type="protein sequence ID" value="KAK7947816.1"/>
    <property type="molecule type" value="Genomic_DNA"/>
</dbReference>
<dbReference type="GeneID" id="92077986"/>
<feature type="domain" description="2EXR" evidence="1">
    <location>
        <begin position="4"/>
        <end position="73"/>
    </location>
</feature>
<dbReference type="InterPro" id="IPR045518">
    <property type="entry name" value="2EXR"/>
</dbReference>